<accession>A0A1G1ZKA3</accession>
<protein>
    <submittedName>
        <fullName evidence="1">Uncharacterized protein</fullName>
    </submittedName>
</protein>
<dbReference type="Proteomes" id="UP000177960">
    <property type="component" value="Unassembled WGS sequence"/>
</dbReference>
<organism evidence="1 2">
    <name type="scientific">Candidatus Harrisonbacteria bacterium RIFCSPHIGHO2_02_FULL_42_16</name>
    <dbReference type="NCBI Taxonomy" id="1798404"/>
    <lineage>
        <taxon>Bacteria</taxon>
        <taxon>Candidatus Harrisoniibacteriota</taxon>
    </lineage>
</organism>
<gene>
    <name evidence="1" type="ORF">A3B92_00265</name>
</gene>
<sequence length="108" mass="12698">MTEKIPSKNKEMSGGEESHEQLVHKVRERFIYQLRQAMEAYGPKWVNKEICADLIDDLSNKRPTKIGGVFWADILDGVLDYFDIKHHTDGRYEVIWEELERGSEDKMK</sequence>
<evidence type="ECO:0000313" key="2">
    <source>
        <dbReference type="Proteomes" id="UP000177960"/>
    </source>
</evidence>
<comment type="caution">
    <text evidence="1">The sequence shown here is derived from an EMBL/GenBank/DDBJ whole genome shotgun (WGS) entry which is preliminary data.</text>
</comment>
<evidence type="ECO:0000313" key="1">
    <source>
        <dbReference type="EMBL" id="OGY64556.1"/>
    </source>
</evidence>
<dbReference type="AlphaFoldDB" id="A0A1G1ZKA3"/>
<dbReference type="STRING" id="1798404.A3B92_00265"/>
<dbReference type="EMBL" id="MHJG01000002">
    <property type="protein sequence ID" value="OGY64556.1"/>
    <property type="molecule type" value="Genomic_DNA"/>
</dbReference>
<proteinExistence type="predicted"/>
<reference evidence="1 2" key="1">
    <citation type="journal article" date="2016" name="Nat. Commun.">
        <title>Thousands of microbial genomes shed light on interconnected biogeochemical processes in an aquifer system.</title>
        <authorList>
            <person name="Anantharaman K."/>
            <person name="Brown C.T."/>
            <person name="Hug L.A."/>
            <person name="Sharon I."/>
            <person name="Castelle C.J."/>
            <person name="Probst A.J."/>
            <person name="Thomas B.C."/>
            <person name="Singh A."/>
            <person name="Wilkins M.J."/>
            <person name="Karaoz U."/>
            <person name="Brodie E.L."/>
            <person name="Williams K.H."/>
            <person name="Hubbard S.S."/>
            <person name="Banfield J.F."/>
        </authorList>
    </citation>
    <scope>NUCLEOTIDE SEQUENCE [LARGE SCALE GENOMIC DNA]</scope>
</reference>
<name>A0A1G1ZKA3_9BACT</name>